<name>A0ABS4JUV7_9FIRM</name>
<reference evidence="7 8" key="1">
    <citation type="submission" date="2021-03" db="EMBL/GenBank/DDBJ databases">
        <title>Genomic Encyclopedia of Type Strains, Phase IV (KMG-IV): sequencing the most valuable type-strain genomes for metagenomic binning, comparative biology and taxonomic classification.</title>
        <authorList>
            <person name="Goeker M."/>
        </authorList>
    </citation>
    <scope>NUCLEOTIDE SEQUENCE [LARGE SCALE GENOMIC DNA]</scope>
    <source>
        <strain evidence="7 8">DSM 27138</strain>
    </source>
</reference>
<evidence type="ECO:0000256" key="2">
    <source>
        <dbReference type="ARBA" id="ARBA00022729"/>
    </source>
</evidence>
<evidence type="ECO:0000256" key="5">
    <source>
        <dbReference type="ARBA" id="ARBA00023284"/>
    </source>
</evidence>
<dbReference type="PANTHER" id="PTHR13887">
    <property type="entry name" value="GLUTATHIONE S-TRANSFERASE KAPPA"/>
    <property type="match status" value="1"/>
</dbReference>
<dbReference type="GO" id="GO:0016853">
    <property type="term" value="F:isomerase activity"/>
    <property type="evidence" value="ECO:0007669"/>
    <property type="project" value="UniProtKB-KW"/>
</dbReference>
<protein>
    <submittedName>
        <fullName evidence="7">Protein-disulfide isomerase</fullName>
    </submittedName>
</protein>
<keyword evidence="2" id="KW-0732">Signal</keyword>
<evidence type="ECO:0000259" key="6">
    <source>
        <dbReference type="Pfam" id="PF13462"/>
    </source>
</evidence>
<proteinExistence type="inferred from homology"/>
<comment type="similarity">
    <text evidence="1">Belongs to the thioredoxin family. DsbA subfamily.</text>
</comment>
<keyword evidence="7" id="KW-0413">Isomerase</keyword>
<feature type="domain" description="Thioredoxin-like fold" evidence="6">
    <location>
        <begin position="10"/>
        <end position="138"/>
    </location>
</feature>
<keyword evidence="8" id="KW-1185">Reference proteome</keyword>
<dbReference type="Gene3D" id="3.40.30.10">
    <property type="entry name" value="Glutaredoxin"/>
    <property type="match status" value="1"/>
</dbReference>
<evidence type="ECO:0000313" key="8">
    <source>
        <dbReference type="Proteomes" id="UP001519289"/>
    </source>
</evidence>
<dbReference type="EMBL" id="JAGGLG010000026">
    <property type="protein sequence ID" value="MBP2019349.1"/>
    <property type="molecule type" value="Genomic_DNA"/>
</dbReference>
<keyword evidence="4" id="KW-1015">Disulfide bond</keyword>
<keyword evidence="3" id="KW-0560">Oxidoreductase</keyword>
<dbReference type="InterPro" id="IPR012336">
    <property type="entry name" value="Thioredoxin-like_fold"/>
</dbReference>
<organism evidence="7 8">
    <name type="scientific">Symbiobacterium terraclitae</name>
    <dbReference type="NCBI Taxonomy" id="557451"/>
    <lineage>
        <taxon>Bacteria</taxon>
        <taxon>Bacillati</taxon>
        <taxon>Bacillota</taxon>
        <taxon>Clostridia</taxon>
        <taxon>Eubacteriales</taxon>
        <taxon>Symbiobacteriaceae</taxon>
        <taxon>Symbiobacterium</taxon>
    </lineage>
</organism>
<evidence type="ECO:0000313" key="7">
    <source>
        <dbReference type="EMBL" id="MBP2019349.1"/>
    </source>
</evidence>
<evidence type="ECO:0000256" key="1">
    <source>
        <dbReference type="ARBA" id="ARBA00005791"/>
    </source>
</evidence>
<evidence type="ECO:0000256" key="4">
    <source>
        <dbReference type="ARBA" id="ARBA00023157"/>
    </source>
</evidence>
<accession>A0ABS4JUV7</accession>
<dbReference type="Pfam" id="PF13462">
    <property type="entry name" value="Thioredoxin_4"/>
    <property type="match status" value="1"/>
</dbReference>
<sequence length="146" mass="16122">MSPQLADLAASGEIRFEVHYLPIFQATGRAIVAVECAGEQGYWWAMHGHILRNQAQGIRAQKTVDDLDALLNRYAADLGLDTAAFAQCLASDEKADELLPRVIEQYEAAQELGINGTPTFVLNGKPLSIKAWDDVLEAVREELKRK</sequence>
<dbReference type="SUPFAM" id="SSF52833">
    <property type="entry name" value="Thioredoxin-like"/>
    <property type="match status" value="1"/>
</dbReference>
<gene>
    <name evidence="7" type="ORF">J2Z79_002776</name>
</gene>
<dbReference type="PANTHER" id="PTHR13887:SF14">
    <property type="entry name" value="DISULFIDE BOND FORMATION PROTEIN D"/>
    <property type="match status" value="1"/>
</dbReference>
<dbReference type="InterPro" id="IPR036249">
    <property type="entry name" value="Thioredoxin-like_sf"/>
</dbReference>
<evidence type="ECO:0000256" key="3">
    <source>
        <dbReference type="ARBA" id="ARBA00023002"/>
    </source>
</evidence>
<dbReference type="Proteomes" id="UP001519289">
    <property type="component" value="Unassembled WGS sequence"/>
</dbReference>
<comment type="caution">
    <text evidence="7">The sequence shown here is derived from an EMBL/GenBank/DDBJ whole genome shotgun (WGS) entry which is preliminary data.</text>
</comment>
<keyword evidence="5" id="KW-0676">Redox-active center</keyword>